<name>X8C9M6_MYCXE</name>
<reference evidence="1" key="1">
    <citation type="submission" date="2014-01" db="EMBL/GenBank/DDBJ databases">
        <authorList>
            <person name="Brown-Elliot B."/>
            <person name="Wallace R."/>
            <person name="Lenaerts A."/>
            <person name="Ordway D."/>
            <person name="DeGroote M.A."/>
            <person name="Parker T."/>
            <person name="Sizemore C."/>
            <person name="Tallon L.J."/>
            <person name="Sadzewicz L.K."/>
            <person name="Sengamalay N."/>
            <person name="Fraser C.M."/>
            <person name="Hine E."/>
            <person name="Shefchek K.A."/>
            <person name="Das S.P."/>
            <person name="Tettelin H."/>
        </authorList>
    </citation>
    <scope>NUCLEOTIDE SEQUENCE [LARGE SCALE GENOMIC DNA]</scope>
    <source>
        <strain evidence="1">4042</strain>
    </source>
</reference>
<evidence type="ECO:0000313" key="1">
    <source>
        <dbReference type="EMBL" id="EUA52163.1"/>
    </source>
</evidence>
<proteinExistence type="predicted"/>
<dbReference type="AlphaFoldDB" id="X8C9M6"/>
<protein>
    <submittedName>
        <fullName evidence="1">Uncharacterized protein</fullName>
    </submittedName>
</protein>
<accession>X8C9M6</accession>
<comment type="caution">
    <text evidence="1">The sequence shown here is derived from an EMBL/GenBank/DDBJ whole genome shotgun (WGS) entry which is preliminary data.</text>
</comment>
<sequence length="50" mass="5247">MTDLSDRSATAVAARVLAEKRPGDVTIVSVHWAPTGVMTSARLRSGLHTG</sequence>
<dbReference type="PATRIC" id="fig|1299334.3.peg.3767"/>
<organism evidence="1">
    <name type="scientific">Mycobacterium xenopi 4042</name>
    <dbReference type="NCBI Taxonomy" id="1299334"/>
    <lineage>
        <taxon>Bacteria</taxon>
        <taxon>Bacillati</taxon>
        <taxon>Actinomycetota</taxon>
        <taxon>Actinomycetes</taxon>
        <taxon>Mycobacteriales</taxon>
        <taxon>Mycobacteriaceae</taxon>
        <taxon>Mycobacterium</taxon>
    </lineage>
</organism>
<dbReference type="EMBL" id="JAOB01000034">
    <property type="protein sequence ID" value="EUA52163.1"/>
    <property type="molecule type" value="Genomic_DNA"/>
</dbReference>
<gene>
    <name evidence="1" type="ORF">I553_10433</name>
</gene>